<keyword evidence="2" id="KW-1185">Reference proteome</keyword>
<evidence type="ECO:0000313" key="2">
    <source>
        <dbReference type="Proteomes" id="UP000789366"/>
    </source>
</evidence>
<accession>A0ACA9MMX3</accession>
<evidence type="ECO:0000313" key="1">
    <source>
        <dbReference type="EMBL" id="CAG8596237.1"/>
    </source>
</evidence>
<reference evidence="1" key="1">
    <citation type="submission" date="2021-06" db="EMBL/GenBank/DDBJ databases">
        <authorList>
            <person name="Kallberg Y."/>
            <person name="Tangrot J."/>
            <person name="Rosling A."/>
        </authorList>
    </citation>
    <scope>NUCLEOTIDE SEQUENCE</scope>
    <source>
        <strain evidence="1">28 12/20/2015</strain>
    </source>
</reference>
<name>A0ACA9MMX3_9GLOM</name>
<feature type="non-terminal residue" evidence="1">
    <location>
        <position position="321"/>
    </location>
</feature>
<sequence>MKKQYSQGHLILKVYRGIKKIVKKKKPTCQTPGCSNLCAGRKDVYCPGCIKNTPTVHESTVTVNQTPQLPSVTVNQTPPPPQVIVNQTPQLPSVTVNQTPPPPQVIVNQTPQLPSVTVNQTPQLPSVTVNQTQPPPVTVNKTSSPPPVSVNQTILPPPSKPTSSQVINKTEMILLKSNDGEYLDIQQSFHAGLPKNTILGIFKLNLPTNLVKAHDQYKAVNAHMPNIRAFHGTKSICGPKRFIANPKAEFCRSSCGACGIAQHGNKVQYSVLWFANNSSVSLYYCGNAHNKKTFASPESSMFVVDIITNQPGPVYTTPSEA</sequence>
<proteinExistence type="predicted"/>
<organism evidence="1 2">
    <name type="scientific">Cetraspora pellucida</name>
    <dbReference type="NCBI Taxonomy" id="1433469"/>
    <lineage>
        <taxon>Eukaryota</taxon>
        <taxon>Fungi</taxon>
        <taxon>Fungi incertae sedis</taxon>
        <taxon>Mucoromycota</taxon>
        <taxon>Glomeromycotina</taxon>
        <taxon>Glomeromycetes</taxon>
        <taxon>Diversisporales</taxon>
        <taxon>Gigasporaceae</taxon>
        <taxon>Cetraspora</taxon>
    </lineage>
</organism>
<gene>
    <name evidence="1" type="ORF">SPELUC_LOCUS6938</name>
</gene>
<protein>
    <submittedName>
        <fullName evidence="1">1829_t:CDS:1</fullName>
    </submittedName>
</protein>
<comment type="caution">
    <text evidence="1">The sequence shown here is derived from an EMBL/GenBank/DDBJ whole genome shotgun (WGS) entry which is preliminary data.</text>
</comment>
<dbReference type="EMBL" id="CAJVPW010008714">
    <property type="protein sequence ID" value="CAG8596237.1"/>
    <property type="molecule type" value="Genomic_DNA"/>
</dbReference>
<dbReference type="Proteomes" id="UP000789366">
    <property type="component" value="Unassembled WGS sequence"/>
</dbReference>